<accession>A0AAD3XKK6</accession>
<feature type="compositionally biased region" description="Polar residues" evidence="1">
    <location>
        <begin position="42"/>
        <end position="89"/>
    </location>
</feature>
<reference evidence="2" key="1">
    <citation type="submission" date="2023-05" db="EMBL/GenBank/DDBJ databases">
        <title>Nepenthes gracilis genome sequencing.</title>
        <authorList>
            <person name="Fukushima K."/>
        </authorList>
    </citation>
    <scope>NUCLEOTIDE SEQUENCE</scope>
    <source>
        <strain evidence="2">SING2019-196</strain>
    </source>
</reference>
<dbReference type="AlphaFoldDB" id="A0AAD3XKK6"/>
<sequence>MGIVDKETAATVPPAPTDMRTDNEFTQHKKPDGSTVDEAQGTGATSNVRYNGQDPSNGLNKSPESQKPDNGSQYSSNGSQMSTQPNKPSNGKHYPSNERNSNEAKKPHNGIQSPSDDPNMLTNPKKPRNGSETSDGSNKQNNQQHPTVTTSEMNPKTATAVETPDLAQSKQTNGNKSSAGADDTEPPGSNECCCCSIL</sequence>
<feature type="compositionally biased region" description="Polar residues" evidence="1">
    <location>
        <begin position="110"/>
        <end position="122"/>
    </location>
</feature>
<feature type="compositionally biased region" description="Polar residues" evidence="1">
    <location>
        <begin position="166"/>
        <end position="178"/>
    </location>
</feature>
<organism evidence="2 3">
    <name type="scientific">Nepenthes gracilis</name>
    <name type="common">Slender pitcher plant</name>
    <dbReference type="NCBI Taxonomy" id="150966"/>
    <lineage>
        <taxon>Eukaryota</taxon>
        <taxon>Viridiplantae</taxon>
        <taxon>Streptophyta</taxon>
        <taxon>Embryophyta</taxon>
        <taxon>Tracheophyta</taxon>
        <taxon>Spermatophyta</taxon>
        <taxon>Magnoliopsida</taxon>
        <taxon>eudicotyledons</taxon>
        <taxon>Gunneridae</taxon>
        <taxon>Pentapetalae</taxon>
        <taxon>Caryophyllales</taxon>
        <taxon>Nepenthaceae</taxon>
        <taxon>Nepenthes</taxon>
    </lineage>
</organism>
<comment type="caution">
    <text evidence="2">The sequence shown here is derived from an EMBL/GenBank/DDBJ whole genome shotgun (WGS) entry which is preliminary data.</text>
</comment>
<gene>
    <name evidence="2" type="ORF">Nepgr_009626</name>
</gene>
<evidence type="ECO:0000256" key="1">
    <source>
        <dbReference type="SAM" id="MobiDB-lite"/>
    </source>
</evidence>
<dbReference type="EMBL" id="BSYO01000007">
    <property type="protein sequence ID" value="GMH07786.1"/>
    <property type="molecule type" value="Genomic_DNA"/>
</dbReference>
<evidence type="ECO:0000313" key="2">
    <source>
        <dbReference type="EMBL" id="GMH07786.1"/>
    </source>
</evidence>
<evidence type="ECO:0000313" key="3">
    <source>
        <dbReference type="Proteomes" id="UP001279734"/>
    </source>
</evidence>
<feature type="compositionally biased region" description="Basic and acidic residues" evidence="1">
    <location>
        <begin position="19"/>
        <end position="32"/>
    </location>
</feature>
<feature type="region of interest" description="Disordered" evidence="1">
    <location>
        <begin position="1"/>
        <end position="189"/>
    </location>
</feature>
<proteinExistence type="predicted"/>
<protein>
    <submittedName>
        <fullName evidence="2">Uncharacterized protein</fullName>
    </submittedName>
</protein>
<keyword evidence="3" id="KW-1185">Reference proteome</keyword>
<dbReference type="Proteomes" id="UP001279734">
    <property type="component" value="Unassembled WGS sequence"/>
</dbReference>
<name>A0AAD3XKK6_NEPGR</name>
<feature type="compositionally biased region" description="Polar residues" evidence="1">
    <location>
        <begin position="130"/>
        <end position="157"/>
    </location>
</feature>